<dbReference type="Pfam" id="PF04917">
    <property type="entry name" value="Shufflon_N"/>
    <property type="match status" value="1"/>
</dbReference>
<protein>
    <submittedName>
        <fullName evidence="3">Probable adhesin</fullName>
    </submittedName>
</protein>
<name>I0IM07_LEPFC</name>
<sequence>MSKHCFLKSLADFRLDDRGNSSLLGMILATALGTILIANTVPFWLETQHHALMDQTTAQQIRQVSDGLAGYTKAYYSAIEGVSTATKPAVIPISALVATGFLPAGTNTVDPYGQTVVGEILQPIAGILVGAVVTQGGTAPAGAHLNQLATLIGAQGGFVPTSDILSLPGICGTNCYQGSGGTWKASFSQYPFTGVGPGSLIALQQFNANNMPQDFLYRSNIPGFPQANQMQTSINMNGNNLNNANQVQTYNLNSPNGTVNMDGNSLSSGSINTNGQPIYSGVANINGPTGYAQCSLPHPGYGCGLVGPTYSAGVSIGGVPICFGVFGADNNSAVFLVPCL</sequence>
<evidence type="ECO:0000313" key="3">
    <source>
        <dbReference type="EMBL" id="BAM06306.1"/>
    </source>
</evidence>
<organism evidence="3 4">
    <name type="scientific">Leptospirillum ferrooxidans (strain C2-3)</name>
    <dbReference type="NCBI Taxonomy" id="1162668"/>
    <lineage>
        <taxon>Bacteria</taxon>
        <taxon>Pseudomonadati</taxon>
        <taxon>Nitrospirota</taxon>
        <taxon>Nitrospiria</taxon>
        <taxon>Nitrospirales</taxon>
        <taxon>Nitrospiraceae</taxon>
        <taxon>Leptospirillum</taxon>
    </lineage>
</organism>
<dbReference type="KEGG" id="lfc:LFE_0590"/>
<dbReference type="InterPro" id="IPR007001">
    <property type="entry name" value="Shufflon_N"/>
</dbReference>
<evidence type="ECO:0000259" key="2">
    <source>
        <dbReference type="Pfam" id="PF04917"/>
    </source>
</evidence>
<dbReference type="OrthoDB" id="7220054at2"/>
<dbReference type="eggNOG" id="COG2165">
    <property type="taxonomic scope" value="Bacteria"/>
</dbReference>
<dbReference type="RefSeq" id="WP_014448798.1">
    <property type="nucleotide sequence ID" value="NC_017094.1"/>
</dbReference>
<dbReference type="Proteomes" id="UP000007382">
    <property type="component" value="Chromosome"/>
</dbReference>
<reference evidence="3 4" key="1">
    <citation type="journal article" date="2012" name="J. Bacteriol.">
        <title>Complete Genome Sequence of Leptospirillum ferrooxidans Strain C2-3, Isolated from a Fresh Volcanic Ash Deposit on the Island of Miyake, Japan.</title>
        <authorList>
            <person name="Fujimura R."/>
            <person name="Sato Y."/>
            <person name="Nishizawa T."/>
            <person name="Oshima K."/>
            <person name="Kim S.-W."/>
            <person name="Hattori M."/>
            <person name="Kamijo T."/>
            <person name="Ohta H."/>
        </authorList>
    </citation>
    <scope>NUCLEOTIDE SEQUENCE [LARGE SCALE GENOMIC DNA]</scope>
    <source>
        <strain evidence="3 4">C2-3</strain>
    </source>
</reference>
<dbReference type="PATRIC" id="fig|1162668.3.peg.691"/>
<keyword evidence="1" id="KW-0472">Membrane</keyword>
<dbReference type="HOGENOM" id="CLU_815848_0_0_0"/>
<gene>
    <name evidence="3" type="ordered locus">LFE_0590</name>
</gene>
<feature type="transmembrane region" description="Helical" evidence="1">
    <location>
        <begin position="21"/>
        <end position="45"/>
    </location>
</feature>
<proteinExistence type="predicted"/>
<evidence type="ECO:0000256" key="1">
    <source>
        <dbReference type="SAM" id="Phobius"/>
    </source>
</evidence>
<evidence type="ECO:0000313" key="4">
    <source>
        <dbReference type="Proteomes" id="UP000007382"/>
    </source>
</evidence>
<feature type="domain" description="Bacterial shufflon protein N-terminal" evidence="2">
    <location>
        <begin position="55"/>
        <end position="275"/>
    </location>
</feature>
<keyword evidence="1" id="KW-1133">Transmembrane helix</keyword>
<keyword evidence="4" id="KW-1185">Reference proteome</keyword>
<accession>I0IM07</accession>
<reference evidence="4" key="2">
    <citation type="submission" date="2012-03" db="EMBL/GenBank/DDBJ databases">
        <title>The complete genome sequence of the pioneer microbe on fresh volcanic deposit, Leptospirillum ferrooxidans strain C2-3.</title>
        <authorList>
            <person name="Fujimura R."/>
            <person name="Sato Y."/>
            <person name="Nishizawa T."/>
            <person name="Nanba K."/>
            <person name="Oshima K."/>
            <person name="Hattori M."/>
            <person name="Kamijo T."/>
            <person name="Ohta H."/>
        </authorList>
    </citation>
    <scope>NUCLEOTIDE SEQUENCE [LARGE SCALE GENOMIC DNA]</scope>
    <source>
        <strain evidence="4">C2-3</strain>
    </source>
</reference>
<dbReference type="EMBL" id="AP012342">
    <property type="protein sequence ID" value="BAM06306.1"/>
    <property type="molecule type" value="Genomic_DNA"/>
</dbReference>
<dbReference type="AlphaFoldDB" id="I0IM07"/>
<keyword evidence="1" id="KW-0812">Transmembrane</keyword>
<dbReference type="STRING" id="1162668.LFE_0590"/>